<keyword evidence="3" id="KW-1185">Reference proteome</keyword>
<sequence length="77" mass="8680">MGNAGLPETRTCQVETRHGDARRSAGMKGGNRKSDLRKTAEPAFPARAWTRQIVTRELGDQDILRRESLSKKTHCWS</sequence>
<dbReference type="AlphaFoldDB" id="A0AAD6BW72"/>
<accession>A0AAD6BW72</accession>
<organism evidence="2 3">
    <name type="scientific">Penicillium daleae</name>
    <dbReference type="NCBI Taxonomy" id="63821"/>
    <lineage>
        <taxon>Eukaryota</taxon>
        <taxon>Fungi</taxon>
        <taxon>Dikarya</taxon>
        <taxon>Ascomycota</taxon>
        <taxon>Pezizomycotina</taxon>
        <taxon>Eurotiomycetes</taxon>
        <taxon>Eurotiomycetidae</taxon>
        <taxon>Eurotiales</taxon>
        <taxon>Aspergillaceae</taxon>
        <taxon>Penicillium</taxon>
    </lineage>
</organism>
<feature type="region of interest" description="Disordered" evidence="1">
    <location>
        <begin position="1"/>
        <end position="43"/>
    </location>
</feature>
<proteinExistence type="predicted"/>
<protein>
    <submittedName>
        <fullName evidence="2">Uncharacterized protein</fullName>
    </submittedName>
</protein>
<dbReference type="EMBL" id="JAPVEA010000009">
    <property type="protein sequence ID" value="KAJ5433075.1"/>
    <property type="molecule type" value="Genomic_DNA"/>
</dbReference>
<gene>
    <name evidence="2" type="ORF">N7458_012231</name>
</gene>
<comment type="caution">
    <text evidence="2">The sequence shown here is derived from an EMBL/GenBank/DDBJ whole genome shotgun (WGS) entry which is preliminary data.</text>
</comment>
<name>A0AAD6BW72_9EURO</name>
<reference evidence="2" key="1">
    <citation type="submission" date="2022-12" db="EMBL/GenBank/DDBJ databases">
        <authorList>
            <person name="Petersen C."/>
        </authorList>
    </citation>
    <scope>NUCLEOTIDE SEQUENCE</scope>
    <source>
        <strain evidence="2">IBT 16125</strain>
    </source>
</reference>
<reference evidence="2" key="2">
    <citation type="journal article" date="2023" name="IMA Fungus">
        <title>Comparative genomic study of the Penicillium genus elucidates a diverse pangenome and 15 lateral gene transfer events.</title>
        <authorList>
            <person name="Petersen C."/>
            <person name="Sorensen T."/>
            <person name="Nielsen M.R."/>
            <person name="Sondergaard T.E."/>
            <person name="Sorensen J.L."/>
            <person name="Fitzpatrick D.A."/>
            <person name="Frisvad J.C."/>
            <person name="Nielsen K.L."/>
        </authorList>
    </citation>
    <scope>NUCLEOTIDE SEQUENCE</scope>
    <source>
        <strain evidence="2">IBT 16125</strain>
    </source>
</reference>
<dbReference type="RefSeq" id="XP_056760367.1">
    <property type="nucleotide sequence ID" value="XM_056915613.1"/>
</dbReference>
<evidence type="ECO:0000313" key="2">
    <source>
        <dbReference type="EMBL" id="KAJ5433075.1"/>
    </source>
</evidence>
<evidence type="ECO:0000313" key="3">
    <source>
        <dbReference type="Proteomes" id="UP001213681"/>
    </source>
</evidence>
<dbReference type="GeneID" id="81605856"/>
<dbReference type="Proteomes" id="UP001213681">
    <property type="component" value="Unassembled WGS sequence"/>
</dbReference>
<evidence type="ECO:0000256" key="1">
    <source>
        <dbReference type="SAM" id="MobiDB-lite"/>
    </source>
</evidence>